<dbReference type="GO" id="GO:0006508">
    <property type="term" value="P:proteolysis"/>
    <property type="evidence" value="ECO:0007669"/>
    <property type="project" value="UniProtKB-KW"/>
</dbReference>
<dbReference type="STRING" id="490899.DKAM_1202"/>
<organism evidence="2 3">
    <name type="scientific">Desulfurococcus amylolyticus (strain DSM 18924 / JCM 16383 / VKM B-2413 / 1221n)</name>
    <name type="common">Desulfurococcus kamchatkensis</name>
    <dbReference type="NCBI Taxonomy" id="490899"/>
    <lineage>
        <taxon>Archaea</taxon>
        <taxon>Thermoproteota</taxon>
        <taxon>Thermoprotei</taxon>
        <taxon>Desulfurococcales</taxon>
        <taxon>Desulfurococcaceae</taxon>
        <taxon>Desulfurococcus</taxon>
    </lineage>
</organism>
<evidence type="ECO:0000313" key="2">
    <source>
        <dbReference type="EMBL" id="ACL11528.1"/>
    </source>
</evidence>
<name>B8D5Z7_DESA1</name>
<dbReference type="KEGG" id="dka:DKAM_1202"/>
<evidence type="ECO:0000313" key="3">
    <source>
        <dbReference type="Proteomes" id="UP000006903"/>
    </source>
</evidence>
<dbReference type="EMBL" id="CP001140">
    <property type="protein sequence ID" value="ACL11528.1"/>
    <property type="molecule type" value="Genomic_DNA"/>
</dbReference>
<dbReference type="InterPro" id="IPR014061">
    <property type="entry name" value="BrxL-like"/>
</dbReference>
<dbReference type="InterPro" id="IPR046838">
    <property type="entry name" value="BrxL_N"/>
</dbReference>
<dbReference type="Pfam" id="PF20442">
    <property type="entry name" value="BrxL_N"/>
    <property type="match status" value="1"/>
</dbReference>
<dbReference type="eggNOG" id="arCOG02163">
    <property type="taxonomic scope" value="Archaea"/>
</dbReference>
<gene>
    <name evidence="2" type="ordered locus">DKAM_1202</name>
</gene>
<sequence>MVVISDLFAKIRRAFGDYAVDKRLLQEAEISKLPGFVAEYLMTEFSMNYPSDWLERLRDFVKRHYFEASEKEYVKHMLVERRKIAIIDELRIWVDLEAGEHRGIIPTIGEVDVRVPADLARKYQMAMITGMWGLIELEYSPDTAKRGPNGELLENPVVVVGFKPFQAPTSDPEILRDARQYFTLDEWLDVLLNTVGYNHSAYQTVEKKLAVLSRLLPIVEENTHLAEFGPKATGKTFIFRNVSRYTRIIVGGMISPAALFYNLRTGIPGEVAVRDAVVFDEISKVRFPNPDEIVAKLKDFMESGQYERGKQRVTSGCSIVMLGNVEVEEREGAYVPVEDFTYILPKPMRDSALIDRIHGVIPGWVLPKIRQARYHLSQGFGIALDYFSEAMHTMRKESLVGEMSKHIEVAGNITIRDERAIKKMMSAFIKILFPNLYFDNRELEIVAEFVVEMRQRVRDWLHKLSPGEFPKDTISVTVRS</sequence>
<protein>
    <submittedName>
        <fullName evidence="2">ATP-dependent Lon-type protease</fullName>
    </submittedName>
</protein>
<keyword evidence="2" id="KW-0645">Protease</keyword>
<feature type="domain" description="BREX system Lon protease-like BrxL N-terminal" evidence="1">
    <location>
        <begin position="14"/>
        <end position="139"/>
    </location>
</feature>
<dbReference type="GO" id="GO:0008233">
    <property type="term" value="F:peptidase activity"/>
    <property type="evidence" value="ECO:0007669"/>
    <property type="project" value="UniProtKB-KW"/>
</dbReference>
<keyword evidence="2" id="KW-0378">Hydrolase</keyword>
<dbReference type="Pfam" id="PF13337">
    <property type="entry name" value="BrxL_ATPase"/>
    <property type="match status" value="1"/>
</dbReference>
<reference evidence="2 3" key="1">
    <citation type="journal article" date="2009" name="J. Bacteriol.">
        <title>Complete genome sequence of the anaerobic, protein-degrading hyperthermophilic crenarchaeon Desulfurococcus kamchatkensis.</title>
        <authorList>
            <person name="Ravin N.V."/>
            <person name="Mardanov A.V."/>
            <person name="Beletsky A.V."/>
            <person name="Kublanov I.V."/>
            <person name="Kolganova T.V."/>
            <person name="Lebedinsky A.V."/>
            <person name="Chernyh N.A."/>
            <person name="Bonch-Osmolovskaya E.A."/>
            <person name="Skryabin K.G."/>
        </authorList>
    </citation>
    <scope>NUCLEOTIDE SEQUENCE [LARGE SCALE GENOMIC DNA]</scope>
    <source>
        <strain evidence="3">DSM 18924 / JCM 16383 / VKM B-2413 / 1221n</strain>
    </source>
</reference>
<dbReference type="NCBIfam" id="TIGR02688">
    <property type="entry name" value="BREX system Lon protease-like protein BrxL"/>
    <property type="match status" value="1"/>
</dbReference>
<proteinExistence type="predicted"/>
<dbReference type="Proteomes" id="UP000006903">
    <property type="component" value="Chromosome"/>
</dbReference>
<dbReference type="HOGENOM" id="CLU_023021_1_1_2"/>
<evidence type="ECO:0000259" key="1">
    <source>
        <dbReference type="Pfam" id="PF20442"/>
    </source>
</evidence>
<dbReference type="AlphaFoldDB" id="B8D5Z7"/>
<accession>B8D5Z7</accession>